<dbReference type="GO" id="GO:0003677">
    <property type="term" value="F:DNA binding"/>
    <property type="evidence" value="ECO:0007669"/>
    <property type="project" value="UniProtKB-KW"/>
</dbReference>
<dbReference type="Pfam" id="PF01381">
    <property type="entry name" value="HTH_3"/>
    <property type="match status" value="1"/>
</dbReference>
<feature type="domain" description="HTH cro/C1-type" evidence="2">
    <location>
        <begin position="10"/>
        <end position="64"/>
    </location>
</feature>
<sequence>MKELNIARQIIRKRRERGITQAALAAHMGVSKASVSKWETGQSYPDITLLPGLASYFNMSIDELMGCSMQMTEEEIQELFSRLAREFSQENAELLLEECRDVLYRYSSCFPVLLRMVLFYLNHSGILPEERAKELLEEALALCRRIGLECEDIFIRKQAVGLEAACQLLLDRPEKVLELLGPDAAVLSEDESLIALAYQNLGDTGKAKRVIQVSIYQHVNAAAAHLVSYLFLNSGNPELFEETWNRFLLLCENFNLEQLNPAIVLRACIIAAGVYSMEGNSRKAYELLEHFADIKCSATDMARLGGDGFFDEVENWLAAKKMDSTSMKSRRAIQNELLTGLLDELAFEPLRNEPEFQAVLRRLKDGRQQREKEET</sequence>
<dbReference type="CDD" id="cd00093">
    <property type="entry name" value="HTH_XRE"/>
    <property type="match status" value="1"/>
</dbReference>
<dbReference type="PROSITE" id="PS50943">
    <property type="entry name" value="HTH_CROC1"/>
    <property type="match status" value="1"/>
</dbReference>
<gene>
    <name evidence="3" type="ORF">CLOSYM_04069</name>
</gene>
<dbReference type="InterPro" id="IPR010982">
    <property type="entry name" value="Lambda_DNA-bd_dom_sf"/>
</dbReference>
<dbReference type="RefSeq" id="WP_021641249.1">
    <property type="nucleotide sequence ID" value="NZ_KE992850.1"/>
</dbReference>
<dbReference type="SUPFAM" id="SSF47413">
    <property type="entry name" value="lambda repressor-like DNA-binding domains"/>
    <property type="match status" value="1"/>
</dbReference>
<dbReference type="EMBL" id="AWSU01000335">
    <property type="protein sequence ID" value="ERI74309.1"/>
    <property type="molecule type" value="Genomic_DNA"/>
</dbReference>
<keyword evidence="1 3" id="KW-0238">DNA-binding</keyword>
<dbReference type="PANTHER" id="PTHR46558">
    <property type="entry name" value="TRACRIPTIONAL REGULATORY PROTEIN-RELATED-RELATED"/>
    <property type="match status" value="1"/>
</dbReference>
<evidence type="ECO:0000256" key="1">
    <source>
        <dbReference type="ARBA" id="ARBA00023125"/>
    </source>
</evidence>
<dbReference type="Gene3D" id="1.10.260.40">
    <property type="entry name" value="lambda repressor-like DNA-binding domains"/>
    <property type="match status" value="1"/>
</dbReference>
<dbReference type="SMART" id="SM00530">
    <property type="entry name" value="HTH_XRE"/>
    <property type="match status" value="1"/>
</dbReference>
<name>A0ABC9TT46_CLOSY</name>
<accession>A0ABC9TT46</accession>
<organism evidence="3 4">
    <name type="scientific">[Clostridium] symbiosum ATCC 14940</name>
    <dbReference type="NCBI Taxonomy" id="411472"/>
    <lineage>
        <taxon>Bacteria</taxon>
        <taxon>Bacillati</taxon>
        <taxon>Bacillota</taxon>
        <taxon>Clostridia</taxon>
        <taxon>Lachnospirales</taxon>
        <taxon>Lachnospiraceae</taxon>
        <taxon>Otoolea</taxon>
    </lineage>
</organism>
<evidence type="ECO:0000313" key="3">
    <source>
        <dbReference type="EMBL" id="ERI74309.1"/>
    </source>
</evidence>
<evidence type="ECO:0000259" key="2">
    <source>
        <dbReference type="PROSITE" id="PS50943"/>
    </source>
</evidence>
<reference evidence="3 4" key="1">
    <citation type="submission" date="2013-07" db="EMBL/GenBank/DDBJ databases">
        <authorList>
            <person name="Weinstock G."/>
            <person name="Sodergren E."/>
            <person name="Wylie T."/>
            <person name="Fulton L."/>
            <person name="Fulton R."/>
            <person name="Fronick C."/>
            <person name="O'Laughlin M."/>
            <person name="Godfrey J."/>
            <person name="Miner T."/>
            <person name="Herter B."/>
            <person name="Appelbaum E."/>
            <person name="Cordes M."/>
            <person name="Lek S."/>
            <person name="Wollam A."/>
            <person name="Pepin K.H."/>
            <person name="Palsikar V.B."/>
            <person name="Mitreva M."/>
            <person name="Wilson R.K."/>
        </authorList>
    </citation>
    <scope>NUCLEOTIDE SEQUENCE [LARGE SCALE GENOMIC DNA]</scope>
    <source>
        <strain evidence="3 4">ATCC 14940</strain>
    </source>
</reference>
<proteinExistence type="predicted"/>
<dbReference type="PANTHER" id="PTHR46558:SF11">
    <property type="entry name" value="HTH-TYPE TRANSCRIPTIONAL REGULATOR XRE"/>
    <property type="match status" value="1"/>
</dbReference>
<dbReference type="AlphaFoldDB" id="A0ABC9TT46"/>
<comment type="caution">
    <text evidence="3">The sequence shown here is derived from an EMBL/GenBank/DDBJ whole genome shotgun (WGS) entry which is preliminary data.</text>
</comment>
<dbReference type="Proteomes" id="UP000016491">
    <property type="component" value="Unassembled WGS sequence"/>
</dbReference>
<protein>
    <submittedName>
        <fullName evidence="3">DNA-binding helix-turn-helix protein</fullName>
    </submittedName>
</protein>
<evidence type="ECO:0000313" key="4">
    <source>
        <dbReference type="Proteomes" id="UP000016491"/>
    </source>
</evidence>
<dbReference type="InterPro" id="IPR001387">
    <property type="entry name" value="Cro/C1-type_HTH"/>
</dbReference>